<organism evidence="2 3">
    <name type="scientific">Methylopila musalis</name>
    <dbReference type="NCBI Taxonomy" id="1134781"/>
    <lineage>
        <taxon>Bacteria</taxon>
        <taxon>Pseudomonadati</taxon>
        <taxon>Pseudomonadota</taxon>
        <taxon>Alphaproteobacteria</taxon>
        <taxon>Hyphomicrobiales</taxon>
        <taxon>Methylopilaceae</taxon>
        <taxon>Methylopila</taxon>
    </lineage>
</organism>
<dbReference type="SUPFAM" id="SSF47413">
    <property type="entry name" value="lambda repressor-like DNA-binding domains"/>
    <property type="match status" value="1"/>
</dbReference>
<dbReference type="Proteomes" id="UP001597171">
    <property type="component" value="Unassembled WGS sequence"/>
</dbReference>
<keyword evidence="3" id="KW-1185">Reference proteome</keyword>
<dbReference type="PANTHER" id="PTHR40455">
    <property type="entry name" value="ANTITOXIN HIGA"/>
    <property type="match status" value="1"/>
</dbReference>
<dbReference type="InterPro" id="IPR010982">
    <property type="entry name" value="Lambda_DNA-bd_dom_sf"/>
</dbReference>
<dbReference type="CDD" id="cd00093">
    <property type="entry name" value="HTH_XRE"/>
    <property type="match status" value="1"/>
</dbReference>
<gene>
    <name evidence="2" type="ORF">ACFQ4O_14630</name>
</gene>
<sequence>MDIRPIRTEADYDWALAEVERYFDEPPVFGSPDGDRFDVLSTLIAAYEAERFPLPDVDPIDALKAFMESAGKTQADLAQLFGSRPRASEVLNRKRALTLDMIHRLRAAWGLPSDLIAKPYALKAAS</sequence>
<dbReference type="Gene3D" id="1.10.260.40">
    <property type="entry name" value="lambda repressor-like DNA-binding domains"/>
    <property type="match status" value="1"/>
</dbReference>
<dbReference type="PANTHER" id="PTHR40455:SF1">
    <property type="entry name" value="ANTITOXIN HIGA"/>
    <property type="match status" value="1"/>
</dbReference>
<evidence type="ECO:0000259" key="1">
    <source>
        <dbReference type="PROSITE" id="PS50943"/>
    </source>
</evidence>
<dbReference type="InterPro" id="IPR001387">
    <property type="entry name" value="Cro/C1-type_HTH"/>
</dbReference>
<protein>
    <submittedName>
        <fullName evidence="2">Type II toxin-antitoxin system HigA family antitoxin</fullName>
    </submittedName>
</protein>
<dbReference type="EMBL" id="JBHTMX010000188">
    <property type="protein sequence ID" value="MFD1333230.1"/>
    <property type="molecule type" value="Genomic_DNA"/>
</dbReference>
<dbReference type="PROSITE" id="PS50943">
    <property type="entry name" value="HTH_CROC1"/>
    <property type="match status" value="1"/>
</dbReference>
<dbReference type="InterPro" id="IPR039060">
    <property type="entry name" value="Antitox_HigA"/>
</dbReference>
<evidence type="ECO:0000313" key="3">
    <source>
        <dbReference type="Proteomes" id="UP001597171"/>
    </source>
</evidence>
<reference evidence="3" key="1">
    <citation type="journal article" date="2019" name="Int. J. Syst. Evol. Microbiol.">
        <title>The Global Catalogue of Microorganisms (GCM) 10K type strain sequencing project: providing services to taxonomists for standard genome sequencing and annotation.</title>
        <authorList>
            <consortium name="The Broad Institute Genomics Platform"/>
            <consortium name="The Broad Institute Genome Sequencing Center for Infectious Disease"/>
            <person name="Wu L."/>
            <person name="Ma J."/>
        </authorList>
    </citation>
    <scope>NUCLEOTIDE SEQUENCE [LARGE SCALE GENOMIC DNA]</scope>
    <source>
        <strain evidence="3">CCUG 61696</strain>
    </source>
</reference>
<feature type="domain" description="HTH cro/C1-type" evidence="1">
    <location>
        <begin position="63"/>
        <end position="116"/>
    </location>
</feature>
<name>A0ABW3ZA60_9HYPH</name>
<dbReference type="RefSeq" id="WP_378776601.1">
    <property type="nucleotide sequence ID" value="NZ_JBHTMX010000188.1"/>
</dbReference>
<accession>A0ABW3ZA60</accession>
<proteinExistence type="predicted"/>
<evidence type="ECO:0000313" key="2">
    <source>
        <dbReference type="EMBL" id="MFD1333230.1"/>
    </source>
</evidence>
<comment type="caution">
    <text evidence="2">The sequence shown here is derived from an EMBL/GenBank/DDBJ whole genome shotgun (WGS) entry which is preliminary data.</text>
</comment>